<feature type="transmembrane region" description="Helical" evidence="1">
    <location>
        <begin position="7"/>
        <end position="27"/>
    </location>
</feature>
<feature type="transmembrane region" description="Helical" evidence="1">
    <location>
        <begin position="39"/>
        <end position="59"/>
    </location>
</feature>
<evidence type="ECO:0000313" key="4">
    <source>
        <dbReference type="Proteomes" id="UP000184120"/>
    </source>
</evidence>
<reference evidence="5" key="4">
    <citation type="journal article" date="2019" name="Int. J. Syst. Evol. Microbiol.">
        <title>The Global Catalogue of Microorganisms (GCM) 10K type strain sequencing project: providing services to taxonomists for standard genome sequencing and annotation.</title>
        <authorList>
            <consortium name="The Broad Institute Genomics Platform"/>
            <consortium name="The Broad Institute Genome Sequencing Center for Infectious Disease"/>
            <person name="Wu L."/>
            <person name="Ma J."/>
        </authorList>
    </citation>
    <scope>NUCLEOTIDE SEQUENCE [LARGE SCALE GENOMIC DNA]</scope>
    <source>
        <strain evidence="5">CGMCC 1.12707</strain>
    </source>
</reference>
<reference evidence="4" key="3">
    <citation type="submission" date="2016-11" db="EMBL/GenBank/DDBJ databases">
        <authorList>
            <person name="Varghese N."/>
            <person name="Submissions S."/>
        </authorList>
    </citation>
    <scope>NUCLEOTIDE SEQUENCE [LARGE SCALE GENOMIC DNA]</scope>
    <source>
        <strain evidence="4">DSM 27989</strain>
    </source>
</reference>
<dbReference type="EMBL" id="FRBH01000010">
    <property type="protein sequence ID" value="SHL52221.1"/>
    <property type="molecule type" value="Genomic_DNA"/>
</dbReference>
<reference evidence="3" key="2">
    <citation type="submission" date="2016-11" db="EMBL/GenBank/DDBJ databases">
        <authorList>
            <person name="Jaros S."/>
            <person name="Januszkiewicz K."/>
            <person name="Wedrychowicz H."/>
        </authorList>
    </citation>
    <scope>NUCLEOTIDE SEQUENCE [LARGE SCALE GENOMIC DNA]</scope>
    <source>
        <strain evidence="3">DSM 27989</strain>
    </source>
</reference>
<dbReference type="STRING" id="1434701.SAMN05443634_110112"/>
<dbReference type="Proteomes" id="UP000184120">
    <property type="component" value="Unassembled WGS sequence"/>
</dbReference>
<reference evidence="2" key="1">
    <citation type="journal article" date="2014" name="Int. J. Syst. Evol. Microbiol.">
        <title>Complete genome of a new Firmicutes species belonging to the dominant human colonic microbiota ('Ruminococcus bicirculans') reveals two chromosomes and a selective capacity to utilize plant glucans.</title>
        <authorList>
            <consortium name="NISC Comparative Sequencing Program"/>
            <person name="Wegmann U."/>
            <person name="Louis P."/>
            <person name="Goesmann A."/>
            <person name="Henrissat B."/>
            <person name="Duncan S.H."/>
            <person name="Flint H.J."/>
        </authorList>
    </citation>
    <scope>NUCLEOTIDE SEQUENCE</scope>
    <source>
        <strain evidence="2">CGMCC 1.12707</strain>
    </source>
</reference>
<gene>
    <name evidence="2" type="ORF">GCM10010984_12360</name>
    <name evidence="3" type="ORF">SAMN05443634_110112</name>
</gene>
<dbReference type="OrthoDB" id="1450643at2"/>
<dbReference type="AlphaFoldDB" id="A0A1M7BBB6"/>
<evidence type="ECO:0000256" key="1">
    <source>
        <dbReference type="SAM" id="Phobius"/>
    </source>
</evidence>
<organism evidence="3 4">
    <name type="scientific">Chishuiella changwenlii</name>
    <dbReference type="NCBI Taxonomy" id="1434701"/>
    <lineage>
        <taxon>Bacteria</taxon>
        <taxon>Pseudomonadati</taxon>
        <taxon>Bacteroidota</taxon>
        <taxon>Flavobacteriia</taxon>
        <taxon>Flavobacteriales</taxon>
        <taxon>Weeksellaceae</taxon>
        <taxon>Chishuiella</taxon>
    </lineage>
</organism>
<evidence type="ECO:0000313" key="3">
    <source>
        <dbReference type="EMBL" id="SHL52221.1"/>
    </source>
</evidence>
<dbReference type="RefSeq" id="WP_072933377.1">
    <property type="nucleotide sequence ID" value="NZ_BMFL01000007.1"/>
</dbReference>
<feature type="transmembrane region" description="Helical" evidence="1">
    <location>
        <begin position="99"/>
        <end position="117"/>
    </location>
</feature>
<keyword evidence="1" id="KW-0812">Transmembrane</keyword>
<dbReference type="Proteomes" id="UP000650994">
    <property type="component" value="Unassembled WGS sequence"/>
</dbReference>
<protein>
    <submittedName>
        <fullName evidence="3">Uncharacterized protein</fullName>
    </submittedName>
</protein>
<dbReference type="EMBL" id="BMFL01000007">
    <property type="protein sequence ID" value="GGE96370.1"/>
    <property type="molecule type" value="Genomic_DNA"/>
</dbReference>
<name>A0A1M7BBB6_9FLAO</name>
<feature type="transmembrane region" description="Helical" evidence="1">
    <location>
        <begin position="71"/>
        <end position="87"/>
    </location>
</feature>
<evidence type="ECO:0000313" key="2">
    <source>
        <dbReference type="EMBL" id="GGE96370.1"/>
    </source>
</evidence>
<accession>A0A1M7BBB6</accession>
<proteinExistence type="predicted"/>
<reference evidence="2" key="5">
    <citation type="submission" date="2024-05" db="EMBL/GenBank/DDBJ databases">
        <authorList>
            <person name="Sun Q."/>
            <person name="Zhou Y."/>
        </authorList>
    </citation>
    <scope>NUCLEOTIDE SEQUENCE</scope>
    <source>
        <strain evidence="2">CGMCC 1.12707</strain>
    </source>
</reference>
<keyword evidence="1" id="KW-0472">Membrane</keyword>
<keyword evidence="1" id="KW-1133">Transmembrane helix</keyword>
<sequence>MKAARIIILIILLILMYNGIYNYNLMINFQTTDRPINPLRYTFFGFYFFLIFLNLIEYGFGKFKYGSLKKLFYYTVFAGYLFCIFMFKYNDYHIKGLPLFGYFTLVVITIFMFNQMLKNRPVYKKVKK</sequence>
<evidence type="ECO:0000313" key="5">
    <source>
        <dbReference type="Proteomes" id="UP000650994"/>
    </source>
</evidence>
<keyword evidence="5" id="KW-1185">Reference proteome</keyword>